<feature type="transmembrane region" description="Helical" evidence="8">
    <location>
        <begin position="384"/>
        <end position="404"/>
    </location>
</feature>
<dbReference type="PANTHER" id="PTHR30472:SF37">
    <property type="entry name" value="FE(3+) DICITRATE TRANSPORT SYSTEM PERMEASE PROTEIN FECD-RELATED"/>
    <property type="match status" value="1"/>
</dbReference>
<evidence type="ECO:0000313" key="9">
    <source>
        <dbReference type="EMBL" id="KHJ53233.1"/>
    </source>
</evidence>
<gene>
    <name evidence="9" type="ORF">LA66_19700</name>
</gene>
<dbReference type="Pfam" id="PF01032">
    <property type="entry name" value="FecCD"/>
    <property type="match status" value="2"/>
</dbReference>
<dbReference type="RefSeq" id="WP_039195860.1">
    <property type="nucleotide sequence ID" value="NZ_JRFJ01000007.1"/>
</dbReference>
<evidence type="ECO:0000313" key="10">
    <source>
        <dbReference type="Proteomes" id="UP000030826"/>
    </source>
</evidence>
<feature type="transmembrane region" description="Helical" evidence="8">
    <location>
        <begin position="299"/>
        <end position="321"/>
    </location>
</feature>
<feature type="transmembrane region" description="Helical" evidence="8">
    <location>
        <begin position="512"/>
        <end position="531"/>
    </location>
</feature>
<dbReference type="SUPFAM" id="SSF81345">
    <property type="entry name" value="ABC transporter involved in vitamin B12 uptake, BtuC"/>
    <property type="match status" value="2"/>
</dbReference>
<dbReference type="NCBIfam" id="NF007866">
    <property type="entry name" value="PRK10577.1-2"/>
    <property type="match status" value="1"/>
</dbReference>
<evidence type="ECO:0008006" key="11">
    <source>
        <dbReference type="Google" id="ProtNLM"/>
    </source>
</evidence>
<dbReference type="OrthoDB" id="9811721at2"/>
<feature type="transmembrane region" description="Helical" evidence="8">
    <location>
        <begin position="51"/>
        <end position="72"/>
    </location>
</feature>
<feature type="transmembrane region" description="Helical" evidence="8">
    <location>
        <begin position="241"/>
        <end position="259"/>
    </location>
</feature>
<evidence type="ECO:0000256" key="4">
    <source>
        <dbReference type="ARBA" id="ARBA00022475"/>
    </source>
</evidence>
<dbReference type="GO" id="GO:0022857">
    <property type="term" value="F:transmembrane transporter activity"/>
    <property type="evidence" value="ECO:0007669"/>
    <property type="project" value="InterPro"/>
</dbReference>
<reference evidence="9 10" key="1">
    <citation type="submission" date="2014-09" db="EMBL/GenBank/DDBJ databases">
        <title>Isolation and characterization of Aurantimonas altamirensis ON-56566 from clinical sample following a dog bite.</title>
        <authorList>
            <person name="Eshaghi A."/>
            <person name="Li A."/>
            <person name="Shahinas D."/>
            <person name="Bahn P."/>
            <person name="Kus J.V."/>
            <person name="Patel S.N."/>
        </authorList>
    </citation>
    <scope>NUCLEOTIDE SEQUENCE [LARGE SCALE GENOMIC DNA]</scope>
    <source>
        <strain evidence="9 10">ON-56566</strain>
    </source>
</reference>
<keyword evidence="5 8" id="KW-0812">Transmembrane</keyword>
<comment type="subcellular location">
    <subcellularLocation>
        <location evidence="1">Cell membrane</location>
        <topology evidence="1">Multi-pass membrane protein</topology>
    </subcellularLocation>
</comment>
<dbReference type="Proteomes" id="UP000030826">
    <property type="component" value="Unassembled WGS sequence"/>
</dbReference>
<dbReference type="CDD" id="cd06550">
    <property type="entry name" value="TM_ABC_iron-siderophores_like"/>
    <property type="match status" value="1"/>
</dbReference>
<keyword evidence="6 8" id="KW-1133">Transmembrane helix</keyword>
<evidence type="ECO:0000256" key="2">
    <source>
        <dbReference type="ARBA" id="ARBA00007935"/>
    </source>
</evidence>
<dbReference type="GO" id="GO:0033214">
    <property type="term" value="P:siderophore-iron import into cell"/>
    <property type="evidence" value="ECO:0007669"/>
    <property type="project" value="TreeGrafter"/>
</dbReference>
<dbReference type="InterPro" id="IPR037294">
    <property type="entry name" value="ABC_BtuC-like"/>
</dbReference>
<feature type="transmembrane region" description="Helical" evidence="8">
    <location>
        <begin position="472"/>
        <end position="492"/>
    </location>
</feature>
<evidence type="ECO:0000256" key="3">
    <source>
        <dbReference type="ARBA" id="ARBA00022448"/>
    </source>
</evidence>
<feature type="transmembrane region" description="Helical" evidence="8">
    <location>
        <begin position="138"/>
        <end position="161"/>
    </location>
</feature>
<proteinExistence type="inferred from homology"/>
<organism evidence="9 10">
    <name type="scientific">Aureimonas altamirensis</name>
    <dbReference type="NCBI Taxonomy" id="370622"/>
    <lineage>
        <taxon>Bacteria</taxon>
        <taxon>Pseudomonadati</taxon>
        <taxon>Pseudomonadota</taxon>
        <taxon>Alphaproteobacteria</taxon>
        <taxon>Hyphomicrobiales</taxon>
        <taxon>Aurantimonadaceae</taxon>
        <taxon>Aureimonas</taxon>
    </lineage>
</organism>
<sequence>MTHGRDDTRLTPIPWLAAGALALALFLLEAVPAWRAAQAGGFAAILFHATVLPRGAIALLAGAALGLSGLLLQRVLRNPIADPSTLGVAAGAQLALTLATLYLPAALATGREAVAFAGGSLMLALIVALNWRRKLEPVGTVLSGLLLSLVVASLSAALTLANGDYVMSLFIWGGGTLSQESWLPSITLGIRLAVGVVLAFLMLRPLTVLGLAEESARSLGVGVGATRLAALALAVFLASSVTALVGIVGFIGLAAPALARACGARTLRQQLLLSPLAGALLLSIADGLVLAMTTGGRDLLPTGAFTALIGGPILLWALPRLRLGLQPAETGMERRRSLHPQALLAILALVPLAVVVVSLCVGRTGTGWAFATGNTLLELLPFRAPRLGVAAGSGALLALAGYLLQRITGNPMASPEVLGISSGAGLGLAAVLVTVDMPSPSLRFAATLAGSALALLAILYFAARNAGGPERLLLAGIALGSCAGAAVTAVISDGGPEAMQMLEWLSGAIQSSTPMQGIAAIASAVLLLLPLPFIARWLAILPLGRAGATALGMPAGRATGSMLVLAALASAAATLHVGPLSFAGLIGPHIARRMGFSRPLQEAAAAVMIGAIMLAGADWLARMVGFPYQMPVGLFASLIGGVYLVVLISRR</sequence>
<evidence type="ECO:0000256" key="1">
    <source>
        <dbReference type="ARBA" id="ARBA00004651"/>
    </source>
</evidence>
<feature type="transmembrane region" description="Helical" evidence="8">
    <location>
        <begin position="342"/>
        <end position="364"/>
    </location>
</feature>
<feature type="transmembrane region" description="Helical" evidence="8">
    <location>
        <begin position="562"/>
        <end position="591"/>
    </location>
</feature>
<accession>A0A0B1PXI2</accession>
<name>A0A0B1PXI2_9HYPH</name>
<dbReference type="PANTHER" id="PTHR30472">
    <property type="entry name" value="FERRIC ENTEROBACTIN TRANSPORT SYSTEM PERMEASE PROTEIN"/>
    <property type="match status" value="1"/>
</dbReference>
<feature type="transmembrane region" description="Helical" evidence="8">
    <location>
        <begin position="84"/>
        <end position="107"/>
    </location>
</feature>
<keyword evidence="7 8" id="KW-0472">Membrane</keyword>
<feature type="transmembrane region" description="Helical" evidence="8">
    <location>
        <begin position="271"/>
        <end position="293"/>
    </location>
</feature>
<feature type="transmembrane region" description="Helical" evidence="8">
    <location>
        <begin position="441"/>
        <end position="463"/>
    </location>
</feature>
<dbReference type="Gene3D" id="1.10.3470.10">
    <property type="entry name" value="ABC transporter involved in vitamin B12 uptake, BtuC"/>
    <property type="match status" value="2"/>
</dbReference>
<dbReference type="GO" id="GO:0005886">
    <property type="term" value="C:plasma membrane"/>
    <property type="evidence" value="ECO:0007669"/>
    <property type="project" value="UniProtKB-SubCell"/>
</dbReference>
<dbReference type="AlphaFoldDB" id="A0A0B1PXI2"/>
<dbReference type="EMBL" id="JRFJ01000007">
    <property type="protein sequence ID" value="KHJ53233.1"/>
    <property type="molecule type" value="Genomic_DNA"/>
</dbReference>
<feature type="transmembrane region" description="Helical" evidence="8">
    <location>
        <begin position="181"/>
        <end position="203"/>
    </location>
</feature>
<keyword evidence="3" id="KW-0813">Transport</keyword>
<evidence type="ECO:0000256" key="8">
    <source>
        <dbReference type="SAM" id="Phobius"/>
    </source>
</evidence>
<comment type="caution">
    <text evidence="9">The sequence shown here is derived from an EMBL/GenBank/DDBJ whole genome shotgun (WGS) entry which is preliminary data.</text>
</comment>
<evidence type="ECO:0000256" key="5">
    <source>
        <dbReference type="ARBA" id="ARBA00022692"/>
    </source>
</evidence>
<comment type="similarity">
    <text evidence="2">Belongs to the binding-protein-dependent transport system permease family. FecCD subfamily.</text>
</comment>
<keyword evidence="4" id="KW-1003">Cell membrane</keyword>
<feature type="transmembrane region" description="Helical" evidence="8">
    <location>
        <begin position="416"/>
        <end position="435"/>
    </location>
</feature>
<evidence type="ECO:0000256" key="6">
    <source>
        <dbReference type="ARBA" id="ARBA00022989"/>
    </source>
</evidence>
<protein>
    <recommendedName>
        <fullName evidence="11">Iron ABC transporter</fullName>
    </recommendedName>
</protein>
<evidence type="ECO:0000256" key="7">
    <source>
        <dbReference type="ARBA" id="ARBA00023136"/>
    </source>
</evidence>
<feature type="transmembrane region" description="Helical" evidence="8">
    <location>
        <begin position="215"/>
        <end position="235"/>
    </location>
</feature>
<feature type="transmembrane region" description="Helical" evidence="8">
    <location>
        <begin position="628"/>
        <end position="648"/>
    </location>
</feature>
<dbReference type="STRING" id="370622.LA66_19700"/>
<feature type="transmembrane region" description="Helical" evidence="8">
    <location>
        <begin position="603"/>
        <end position="622"/>
    </location>
</feature>
<feature type="transmembrane region" description="Helical" evidence="8">
    <location>
        <begin position="113"/>
        <end position="131"/>
    </location>
</feature>
<dbReference type="InterPro" id="IPR000522">
    <property type="entry name" value="ABC_transptr_permease_BtuC"/>
</dbReference>